<evidence type="ECO:0008006" key="8">
    <source>
        <dbReference type="Google" id="ProtNLM"/>
    </source>
</evidence>
<evidence type="ECO:0000313" key="6">
    <source>
        <dbReference type="EMBL" id="KAJ8361572.1"/>
    </source>
</evidence>
<keyword evidence="3 5" id="KW-1133">Transmembrane helix</keyword>
<feature type="transmembrane region" description="Helical" evidence="5">
    <location>
        <begin position="149"/>
        <end position="167"/>
    </location>
</feature>
<dbReference type="Pfam" id="PF07690">
    <property type="entry name" value="MFS_1"/>
    <property type="match status" value="1"/>
</dbReference>
<sequence>MHPILKQFDVTSETIGVTYLFEKPTDKQKVHNFIAAVTDHRCDIGGMNDGDIFANLTQDQRLTINIPAQDDGSLSSCKMFTEPQFHLLYNSSNATEIPAVPCQYGWVYDTSTFSSTLAMETLSNIVVLGKGQKTYTYLDLVRTPKMRRLALLTGIIWFGIALTFYGISFNITGFGMNIYLTQFVYATIEVPAKLSVYYLLDKIGRRNVEVGSLLGAGLCLAINIFIPKDMSLCRSIVAILGKGCSSASFATVFLFTSELYPTVVRQNGMGYNSCMARLGVSIAPLIILLDDLWEPLPQVIICTVAITTGLVARLLPETKDKRLPETIEDVEQTRKGLVSQPIQEKPDIPMESLMKNLIEKGT</sequence>
<evidence type="ECO:0000256" key="3">
    <source>
        <dbReference type="ARBA" id="ARBA00022989"/>
    </source>
</evidence>
<dbReference type="Proteomes" id="UP001152622">
    <property type="component" value="Chromosome 5"/>
</dbReference>
<dbReference type="OrthoDB" id="2544694at2759"/>
<evidence type="ECO:0000256" key="4">
    <source>
        <dbReference type="ARBA" id="ARBA00023136"/>
    </source>
</evidence>
<feature type="transmembrane region" description="Helical" evidence="5">
    <location>
        <begin position="207"/>
        <end position="226"/>
    </location>
</feature>
<evidence type="ECO:0000256" key="5">
    <source>
        <dbReference type="SAM" id="Phobius"/>
    </source>
</evidence>
<feature type="transmembrane region" description="Helical" evidence="5">
    <location>
        <begin position="238"/>
        <end position="257"/>
    </location>
</feature>
<dbReference type="Gene3D" id="1.20.1250.20">
    <property type="entry name" value="MFS general substrate transporter like domains"/>
    <property type="match status" value="1"/>
</dbReference>
<dbReference type="AlphaFoldDB" id="A0A9Q1FMS0"/>
<organism evidence="6 7">
    <name type="scientific">Synaphobranchus kaupii</name>
    <name type="common">Kaup's arrowtooth eel</name>
    <dbReference type="NCBI Taxonomy" id="118154"/>
    <lineage>
        <taxon>Eukaryota</taxon>
        <taxon>Metazoa</taxon>
        <taxon>Chordata</taxon>
        <taxon>Craniata</taxon>
        <taxon>Vertebrata</taxon>
        <taxon>Euteleostomi</taxon>
        <taxon>Actinopterygii</taxon>
        <taxon>Neopterygii</taxon>
        <taxon>Teleostei</taxon>
        <taxon>Anguilliformes</taxon>
        <taxon>Synaphobranchidae</taxon>
        <taxon>Synaphobranchus</taxon>
    </lineage>
</organism>
<evidence type="ECO:0000256" key="2">
    <source>
        <dbReference type="ARBA" id="ARBA00022692"/>
    </source>
</evidence>
<gene>
    <name evidence="6" type="ORF">SKAU_G00180970</name>
</gene>
<dbReference type="InterPro" id="IPR036259">
    <property type="entry name" value="MFS_trans_sf"/>
</dbReference>
<keyword evidence="4 5" id="KW-0472">Membrane</keyword>
<accession>A0A9Q1FMS0</accession>
<proteinExistence type="predicted"/>
<keyword evidence="2 5" id="KW-0812">Transmembrane</keyword>
<reference evidence="6" key="1">
    <citation type="journal article" date="2023" name="Science">
        <title>Genome structures resolve the early diversification of teleost fishes.</title>
        <authorList>
            <person name="Parey E."/>
            <person name="Louis A."/>
            <person name="Montfort J."/>
            <person name="Bouchez O."/>
            <person name="Roques C."/>
            <person name="Iampietro C."/>
            <person name="Lluch J."/>
            <person name="Castinel A."/>
            <person name="Donnadieu C."/>
            <person name="Desvignes T."/>
            <person name="Floi Bucao C."/>
            <person name="Jouanno E."/>
            <person name="Wen M."/>
            <person name="Mejri S."/>
            <person name="Dirks R."/>
            <person name="Jansen H."/>
            <person name="Henkel C."/>
            <person name="Chen W.J."/>
            <person name="Zahm M."/>
            <person name="Cabau C."/>
            <person name="Klopp C."/>
            <person name="Thompson A.W."/>
            <person name="Robinson-Rechavi M."/>
            <person name="Braasch I."/>
            <person name="Lecointre G."/>
            <person name="Bobe J."/>
            <person name="Postlethwait J.H."/>
            <person name="Berthelot C."/>
            <person name="Roest Crollius H."/>
            <person name="Guiguen Y."/>
        </authorList>
    </citation>
    <scope>NUCLEOTIDE SEQUENCE</scope>
    <source>
        <strain evidence="6">WJC10195</strain>
    </source>
</reference>
<comment type="subcellular location">
    <subcellularLocation>
        <location evidence="1">Membrane</location>
        <topology evidence="1">Multi-pass membrane protein</topology>
    </subcellularLocation>
</comment>
<evidence type="ECO:0000313" key="7">
    <source>
        <dbReference type="Proteomes" id="UP001152622"/>
    </source>
</evidence>
<protein>
    <recommendedName>
        <fullName evidence="8">Solute carrier family 22 member 7-like</fullName>
    </recommendedName>
</protein>
<dbReference type="EMBL" id="JAINUF010000005">
    <property type="protein sequence ID" value="KAJ8361572.1"/>
    <property type="molecule type" value="Genomic_DNA"/>
</dbReference>
<dbReference type="PANTHER" id="PTHR24064">
    <property type="entry name" value="SOLUTE CARRIER FAMILY 22 MEMBER"/>
    <property type="match status" value="1"/>
</dbReference>
<comment type="caution">
    <text evidence="6">The sequence shown here is derived from an EMBL/GenBank/DDBJ whole genome shotgun (WGS) entry which is preliminary data.</text>
</comment>
<evidence type="ECO:0000256" key="1">
    <source>
        <dbReference type="ARBA" id="ARBA00004141"/>
    </source>
</evidence>
<dbReference type="SUPFAM" id="SSF103473">
    <property type="entry name" value="MFS general substrate transporter"/>
    <property type="match status" value="1"/>
</dbReference>
<feature type="transmembrane region" description="Helical" evidence="5">
    <location>
        <begin position="179"/>
        <end position="200"/>
    </location>
</feature>
<dbReference type="InterPro" id="IPR011701">
    <property type="entry name" value="MFS"/>
</dbReference>
<keyword evidence="7" id="KW-1185">Reference proteome</keyword>
<name>A0A9Q1FMS0_SYNKA</name>
<dbReference type="GO" id="GO:0022857">
    <property type="term" value="F:transmembrane transporter activity"/>
    <property type="evidence" value="ECO:0007669"/>
    <property type="project" value="InterPro"/>
</dbReference>
<dbReference type="GO" id="GO:0016020">
    <property type="term" value="C:membrane"/>
    <property type="evidence" value="ECO:0007669"/>
    <property type="project" value="UniProtKB-SubCell"/>
</dbReference>